<dbReference type="Proteomes" id="UP000649604">
    <property type="component" value="Unassembled WGS sequence"/>
</dbReference>
<evidence type="ECO:0000313" key="5">
    <source>
        <dbReference type="EMBL" id="MBD3324760.1"/>
    </source>
</evidence>
<dbReference type="SMART" id="SM00895">
    <property type="entry name" value="FCD"/>
    <property type="match status" value="1"/>
</dbReference>
<dbReference type="PRINTS" id="PR00035">
    <property type="entry name" value="HTHGNTR"/>
</dbReference>
<accession>A0A9D5JV73</accession>
<dbReference type="PANTHER" id="PTHR43537:SF24">
    <property type="entry name" value="GLUCONATE OPERON TRANSCRIPTIONAL REPRESSOR"/>
    <property type="match status" value="1"/>
</dbReference>
<dbReference type="Pfam" id="PF07729">
    <property type="entry name" value="FCD"/>
    <property type="match status" value="1"/>
</dbReference>
<gene>
    <name evidence="5" type="ORF">GF339_09255</name>
</gene>
<feature type="domain" description="HTH gntR-type" evidence="4">
    <location>
        <begin position="13"/>
        <end position="80"/>
    </location>
</feature>
<comment type="caution">
    <text evidence="5">The sequence shown here is derived from an EMBL/GenBank/DDBJ whole genome shotgun (WGS) entry which is preliminary data.</text>
</comment>
<protein>
    <submittedName>
        <fullName evidence="5">FCD domain-containing protein</fullName>
    </submittedName>
</protein>
<dbReference type="SUPFAM" id="SSF46785">
    <property type="entry name" value="Winged helix' DNA-binding domain"/>
    <property type="match status" value="1"/>
</dbReference>
<dbReference type="InterPro" id="IPR036388">
    <property type="entry name" value="WH-like_DNA-bd_sf"/>
</dbReference>
<evidence type="ECO:0000259" key="4">
    <source>
        <dbReference type="PROSITE" id="PS50949"/>
    </source>
</evidence>
<dbReference type="PANTHER" id="PTHR43537">
    <property type="entry name" value="TRANSCRIPTIONAL REGULATOR, GNTR FAMILY"/>
    <property type="match status" value="1"/>
</dbReference>
<evidence type="ECO:0000313" key="6">
    <source>
        <dbReference type="Proteomes" id="UP000649604"/>
    </source>
</evidence>
<dbReference type="PROSITE" id="PS50949">
    <property type="entry name" value="HTH_GNTR"/>
    <property type="match status" value="1"/>
</dbReference>
<keyword evidence="1" id="KW-0805">Transcription regulation</keyword>
<dbReference type="SMART" id="SM00345">
    <property type="entry name" value="HTH_GNTR"/>
    <property type="match status" value="1"/>
</dbReference>
<dbReference type="Pfam" id="PF00392">
    <property type="entry name" value="GntR"/>
    <property type="match status" value="1"/>
</dbReference>
<dbReference type="InterPro" id="IPR008920">
    <property type="entry name" value="TF_FadR/GntR_C"/>
</dbReference>
<dbReference type="InterPro" id="IPR011711">
    <property type="entry name" value="GntR_C"/>
</dbReference>
<dbReference type="Gene3D" id="1.10.10.10">
    <property type="entry name" value="Winged helix-like DNA-binding domain superfamily/Winged helix DNA-binding domain"/>
    <property type="match status" value="1"/>
</dbReference>
<sequence length="227" mass="25956">MDTHGLDKLSEHTPLRDEVFRSLRNAILSGHFASGERLVEKELAEQWEISRTPIREAFRKLELEGLVTYAPRKGVIVVGVSSQDAVEIYTIRAVLEGLAARLAAHHIAHEDLVSLHTLLERMKDCIDKNKIDALIAFHSTFHNSIAKASKNSRLYHMIFCLREYVKNFSEIPCYLPSRLQHGWNEHKEILDAIDQRDEDRAEHAARYHIIQAKESLVRAVSTETGEL</sequence>
<dbReference type="AlphaFoldDB" id="A0A9D5JV73"/>
<reference evidence="5" key="1">
    <citation type="submission" date="2019-11" db="EMBL/GenBank/DDBJ databases">
        <title>Microbial mats filling the niche in hypersaline microbial mats.</title>
        <authorList>
            <person name="Wong H.L."/>
            <person name="Macleod F.I."/>
            <person name="White R.A. III"/>
            <person name="Burns B.P."/>
        </authorList>
    </citation>
    <scope>NUCLEOTIDE SEQUENCE</scope>
    <source>
        <strain evidence="5">Rbin_158</strain>
    </source>
</reference>
<organism evidence="5 6">
    <name type="scientific">candidate division KSB3 bacterium</name>
    <dbReference type="NCBI Taxonomy" id="2044937"/>
    <lineage>
        <taxon>Bacteria</taxon>
        <taxon>candidate division KSB3</taxon>
    </lineage>
</organism>
<dbReference type="CDD" id="cd07377">
    <property type="entry name" value="WHTH_GntR"/>
    <property type="match status" value="1"/>
</dbReference>
<name>A0A9D5JV73_9BACT</name>
<proteinExistence type="predicted"/>
<dbReference type="GO" id="GO:0003677">
    <property type="term" value="F:DNA binding"/>
    <property type="evidence" value="ECO:0007669"/>
    <property type="project" value="UniProtKB-KW"/>
</dbReference>
<dbReference type="SUPFAM" id="SSF48008">
    <property type="entry name" value="GntR ligand-binding domain-like"/>
    <property type="match status" value="1"/>
</dbReference>
<evidence type="ECO:0000256" key="2">
    <source>
        <dbReference type="ARBA" id="ARBA00023125"/>
    </source>
</evidence>
<keyword evidence="3" id="KW-0804">Transcription</keyword>
<evidence type="ECO:0000256" key="3">
    <source>
        <dbReference type="ARBA" id="ARBA00023163"/>
    </source>
</evidence>
<dbReference type="Gene3D" id="1.20.120.530">
    <property type="entry name" value="GntR ligand-binding domain-like"/>
    <property type="match status" value="1"/>
</dbReference>
<dbReference type="InterPro" id="IPR000524">
    <property type="entry name" value="Tscrpt_reg_HTH_GntR"/>
</dbReference>
<dbReference type="InterPro" id="IPR036390">
    <property type="entry name" value="WH_DNA-bd_sf"/>
</dbReference>
<keyword evidence="2" id="KW-0238">DNA-binding</keyword>
<dbReference type="GO" id="GO:0003700">
    <property type="term" value="F:DNA-binding transcription factor activity"/>
    <property type="evidence" value="ECO:0007669"/>
    <property type="project" value="InterPro"/>
</dbReference>
<dbReference type="EMBL" id="WJJP01000292">
    <property type="protein sequence ID" value="MBD3324760.1"/>
    <property type="molecule type" value="Genomic_DNA"/>
</dbReference>
<evidence type="ECO:0000256" key="1">
    <source>
        <dbReference type="ARBA" id="ARBA00023015"/>
    </source>
</evidence>